<dbReference type="InterPro" id="IPR017853">
    <property type="entry name" value="GH"/>
</dbReference>
<dbReference type="EMBL" id="RYYR01000003">
    <property type="protein sequence ID" value="RUL55864.1"/>
    <property type="molecule type" value="Genomic_DNA"/>
</dbReference>
<accession>A0A432LF32</accession>
<feature type="transmembrane region" description="Helical" evidence="1">
    <location>
        <begin position="5"/>
        <end position="25"/>
    </location>
</feature>
<protein>
    <recommendedName>
        <fullName evidence="4">Family 2 glycosyl transferase</fullName>
    </recommendedName>
</protein>
<dbReference type="RefSeq" id="WP_126657611.1">
    <property type="nucleotide sequence ID" value="NZ_RYYR01000003.1"/>
</dbReference>
<comment type="caution">
    <text evidence="2">The sequence shown here is derived from an EMBL/GenBank/DDBJ whole genome shotgun (WGS) entry which is preliminary data.</text>
</comment>
<keyword evidence="1" id="KW-0472">Membrane</keyword>
<dbReference type="AlphaFoldDB" id="A0A432LF32"/>
<dbReference type="Gene3D" id="3.20.20.80">
    <property type="entry name" value="Glycosidases"/>
    <property type="match status" value="2"/>
</dbReference>
<proteinExistence type="predicted"/>
<evidence type="ECO:0000313" key="2">
    <source>
        <dbReference type="EMBL" id="RUL55864.1"/>
    </source>
</evidence>
<keyword evidence="3" id="KW-1185">Reference proteome</keyword>
<dbReference type="SUPFAM" id="SSF51445">
    <property type="entry name" value="(Trans)glycosidases"/>
    <property type="match status" value="1"/>
</dbReference>
<name>A0A432LF32_9BACI</name>
<organism evidence="2 3">
    <name type="scientific">Lysinibacillus antri</name>
    <dbReference type="NCBI Taxonomy" id="2498145"/>
    <lineage>
        <taxon>Bacteria</taxon>
        <taxon>Bacillati</taxon>
        <taxon>Bacillota</taxon>
        <taxon>Bacilli</taxon>
        <taxon>Bacillales</taxon>
        <taxon>Bacillaceae</taxon>
        <taxon>Lysinibacillus</taxon>
    </lineage>
</organism>
<keyword evidence="1" id="KW-0812">Transmembrane</keyword>
<evidence type="ECO:0008006" key="4">
    <source>
        <dbReference type="Google" id="ProtNLM"/>
    </source>
</evidence>
<evidence type="ECO:0000313" key="3">
    <source>
        <dbReference type="Proteomes" id="UP000287910"/>
    </source>
</evidence>
<sequence length="1058" mass="123211">MKRIYIAVVVLLSIAVFPIILWFVAPKQPLSIAIIDKTVPDESYREHQGLIWALNHLKYRKSNTEEYNVTDYYGTNPISKEVESIPLPEDYSKFDVIYLADTYGVFKDDMKDDSSDRMGAHSEKIVGGLEINEWNQLMDRLMSEKESLFIAEYNSFASPTSQEVRNAMLEYLELDWNGWVGRYFNELSYKKNKEIPQWIVDQFQESWKYEGGGFVLVNDFTNEVVVLELDKHVSDAGIRLDYTKEGQVLFGKSPNANYEYWFDIVTANNDENVLANYQWNLTKDGEKLLTEKGIPLSFAAVTQNHRKNAKTYYFAGDYNDVSRVPKFYQAKGLGEFYKIAQMFSDDAFYWSAYLPMMKSILQDFETPKVKEEEKSESNLGYNARVNGEKFEILQDGKWESITFKGVNMGMGKPGYFPGEAAITENEYYRWFEQIGEMNANTIRVYTLHPPGFYKALARYNKNAKNPLYVLHGVWIEEEGLEETLDAYDPETLKKFREEMKIIVDVIHGNKLVEPKVGHASGLYDVDVSQYIIGWVIGIEWYPFMVQNTNEIHKDIGQYKGEYFETKNASPFEYWLAEQMDFLTQYEQENYEWIRPMSFTNWVTTDLLDHPSEPSEEEDLVGVNPNVIYTKGLAEQTGQFASYHVYPYYPDFLNYDETYLNYVDHRGEKNSYAGYLADLRAAHQMPVLIAEFGIPGSRGLTHDNPFGWTQGFVTEQQQGEFLTHLFEDIIEEDYLGGLVFTWQDEWFKRTWNTMDYDNPERRPYWSNAQTNEQQFGLLSFDQHKVQVDGDLAEWEGTEIYKEREDLDIVIDHDERYLYIQLKGELLKKSSPRILLDVVPNQGKTSSSKIPEVTFANGVEFIVELNKEDNSRIVIDPYYDLHHYLYGHQLRLIETETVQEKKESNVFQPILYALNKKLTLPETGEVLPFKSYETGKLIKGNGNPESDQYNSLADYAWTEDGVIELRIPWLLIQSKDPSRKEFMGDLYSDGIEASKFVENISLGFLFVNSNGKIENALPTIENGVMQKFDTYTWENWELPVNTERLKTSYDIMRKTFSQYE</sequence>
<keyword evidence="1" id="KW-1133">Transmembrane helix</keyword>
<evidence type="ECO:0000256" key="1">
    <source>
        <dbReference type="SAM" id="Phobius"/>
    </source>
</evidence>
<dbReference type="Proteomes" id="UP000287910">
    <property type="component" value="Unassembled WGS sequence"/>
</dbReference>
<reference evidence="2 3" key="1">
    <citation type="submission" date="2018-12" db="EMBL/GenBank/DDBJ databases">
        <title>Lysinibacillus antri sp. nov., isolated from a cave soil.</title>
        <authorList>
            <person name="Narsing Rao M.P."/>
            <person name="Zhang H."/>
            <person name="Dong Z.-Y."/>
            <person name="Niu X.-K."/>
            <person name="Zhang K."/>
            <person name="Fang B.-Z."/>
            <person name="Kang Y.-Q."/>
            <person name="Xiao M."/>
            <person name="Li W.-J."/>
        </authorList>
    </citation>
    <scope>NUCLEOTIDE SEQUENCE [LARGE SCALE GENOMIC DNA]</scope>
    <source>
        <strain evidence="2 3">SYSU K30002</strain>
    </source>
</reference>
<gene>
    <name evidence="2" type="ORF">EK386_03340</name>
</gene>